<feature type="compositionally biased region" description="Basic residues" evidence="1">
    <location>
        <begin position="512"/>
        <end position="535"/>
    </location>
</feature>
<protein>
    <submittedName>
        <fullName evidence="2">Uncharacterized protein</fullName>
    </submittedName>
</protein>
<dbReference type="InParanoid" id="A0A067LTC0"/>
<gene>
    <name evidence="2" type="ORF">BOTBODRAFT_182548</name>
</gene>
<dbReference type="HOGENOM" id="CLU_429364_0_0_1"/>
<keyword evidence="3" id="KW-1185">Reference proteome</keyword>
<feature type="compositionally biased region" description="Acidic residues" evidence="1">
    <location>
        <begin position="611"/>
        <end position="638"/>
    </location>
</feature>
<accession>A0A067LTC0</accession>
<feature type="non-terminal residue" evidence="2">
    <location>
        <position position="638"/>
    </location>
</feature>
<dbReference type="EMBL" id="KL198338">
    <property type="protein sequence ID" value="KDQ05470.1"/>
    <property type="molecule type" value="Genomic_DNA"/>
</dbReference>
<proteinExistence type="predicted"/>
<feature type="region of interest" description="Disordered" evidence="1">
    <location>
        <begin position="460"/>
        <end position="638"/>
    </location>
</feature>
<dbReference type="STRING" id="930990.A0A067LTC0"/>
<evidence type="ECO:0000256" key="1">
    <source>
        <dbReference type="SAM" id="MobiDB-lite"/>
    </source>
</evidence>
<sequence length="638" mass="71339">MGKAHSANTLSRYGAMQAEMGLERSRRVHIVFRNTYLLQYEAHRTADNVPVSATDKAAFEMTEAYHKDCARRKEAYTEASKLPFGARDEWRVGPETYSAAIKDCNRLARACFESNGILFIPSELWFGFLMRRAAALEFAQSRTYKINPVNYGALSGLYAHLKRSIDNTVPVPPPHVRLTLSILCLPEIAARFGMAWLHNLNLDLTSPLDELAFEDKLLGVYKSLGYQVGKNPNRKKAVPKRVAGTSKEYPIGEWPTLASLRREMGQRPLSLIKPWVPVSPCDNSMPAAEVFVLFTAQVWDMIQPELLLQPVPPPPATLEEAMERWSAAYLFQRITEVDFIPLISGLQTEEAARGRPQLSFLNRRPIFFPMPEENIRPGSRWLQFRDRHGYLRRLAEFLKQMAKEDGEILLESLTDMLDNVQCLPCSVKGTASSGGKVWTAGKKEGVEVYANPRFYRIRGLGSDNQGPAQKRPVAQARPSAFAKKLRGSDSDSDSDSEEDEAAAAKWLEARKAAARNRKRSGKAKNSRKPPARKPRANRDPEDLPPVSTEEPEEETDSGRQPPAPGAKPLTRKTKAKSSREPPKPAAQARRVESTRRQPARRAKGGKVASEAEPEEEEYIDGLDDMLEESGDEDESVGG</sequence>
<feature type="compositionally biased region" description="Acidic residues" evidence="1">
    <location>
        <begin position="490"/>
        <end position="501"/>
    </location>
</feature>
<dbReference type="Proteomes" id="UP000027195">
    <property type="component" value="Unassembled WGS sequence"/>
</dbReference>
<evidence type="ECO:0000313" key="2">
    <source>
        <dbReference type="EMBL" id="KDQ05470.1"/>
    </source>
</evidence>
<organism evidence="2 3">
    <name type="scientific">Botryobasidium botryosum (strain FD-172 SS1)</name>
    <dbReference type="NCBI Taxonomy" id="930990"/>
    <lineage>
        <taxon>Eukaryota</taxon>
        <taxon>Fungi</taxon>
        <taxon>Dikarya</taxon>
        <taxon>Basidiomycota</taxon>
        <taxon>Agaricomycotina</taxon>
        <taxon>Agaricomycetes</taxon>
        <taxon>Cantharellales</taxon>
        <taxon>Botryobasidiaceae</taxon>
        <taxon>Botryobasidium</taxon>
    </lineage>
</organism>
<reference evidence="3" key="1">
    <citation type="journal article" date="2014" name="Proc. Natl. Acad. Sci. U.S.A.">
        <title>Extensive sampling of basidiomycete genomes demonstrates inadequacy of the white-rot/brown-rot paradigm for wood decay fungi.</title>
        <authorList>
            <person name="Riley R."/>
            <person name="Salamov A.A."/>
            <person name="Brown D.W."/>
            <person name="Nagy L.G."/>
            <person name="Floudas D."/>
            <person name="Held B.W."/>
            <person name="Levasseur A."/>
            <person name="Lombard V."/>
            <person name="Morin E."/>
            <person name="Otillar R."/>
            <person name="Lindquist E.A."/>
            <person name="Sun H."/>
            <person name="LaButti K.M."/>
            <person name="Schmutz J."/>
            <person name="Jabbour D."/>
            <person name="Luo H."/>
            <person name="Baker S.E."/>
            <person name="Pisabarro A.G."/>
            <person name="Walton J.D."/>
            <person name="Blanchette R.A."/>
            <person name="Henrissat B."/>
            <person name="Martin F."/>
            <person name="Cullen D."/>
            <person name="Hibbett D.S."/>
            <person name="Grigoriev I.V."/>
        </authorList>
    </citation>
    <scope>NUCLEOTIDE SEQUENCE [LARGE SCALE GENOMIC DNA]</scope>
    <source>
        <strain evidence="3">FD-172 SS1</strain>
    </source>
</reference>
<name>A0A067LTC0_BOTB1</name>
<dbReference type="AlphaFoldDB" id="A0A067LTC0"/>
<dbReference type="OrthoDB" id="3057432at2759"/>
<evidence type="ECO:0000313" key="3">
    <source>
        <dbReference type="Proteomes" id="UP000027195"/>
    </source>
</evidence>